<evidence type="ECO:0000256" key="2">
    <source>
        <dbReference type="ARBA" id="ARBA00005377"/>
    </source>
</evidence>
<keyword evidence="8" id="KW-0756">Sterol biosynthesis</keyword>
<protein>
    <recommendedName>
        <fullName evidence="15">Erg28-like protein</fullName>
    </recommendedName>
</protein>
<evidence type="ECO:0000256" key="1">
    <source>
        <dbReference type="ARBA" id="ARBA00004477"/>
    </source>
</evidence>
<comment type="subcellular location">
    <subcellularLocation>
        <location evidence="1">Endoplasmic reticulum membrane</location>
        <topology evidence="1">Multi-pass membrane protein</topology>
    </subcellularLocation>
</comment>
<evidence type="ECO:0000256" key="9">
    <source>
        <dbReference type="ARBA" id="ARBA00023098"/>
    </source>
</evidence>
<evidence type="ECO:0000256" key="11">
    <source>
        <dbReference type="ARBA" id="ARBA00023166"/>
    </source>
</evidence>
<keyword evidence="6" id="KW-0752">Steroid biosynthesis</keyword>
<keyword evidence="12" id="KW-0753">Steroid metabolism</keyword>
<feature type="transmembrane region" description="Helical" evidence="13">
    <location>
        <begin position="131"/>
        <end position="150"/>
    </location>
</feature>
<dbReference type="GO" id="GO:0030674">
    <property type="term" value="F:protein-macromolecule adaptor activity"/>
    <property type="evidence" value="ECO:0007669"/>
    <property type="project" value="TreeGrafter"/>
</dbReference>
<feature type="transmembrane region" description="Helical" evidence="13">
    <location>
        <begin position="36"/>
        <end position="56"/>
    </location>
</feature>
<dbReference type="AlphaFoldDB" id="A0A8H7Y2Z1"/>
<evidence type="ECO:0008006" key="15">
    <source>
        <dbReference type="Google" id="ProtNLM"/>
    </source>
</evidence>
<dbReference type="InterPro" id="IPR005352">
    <property type="entry name" value="Erg28"/>
</dbReference>
<evidence type="ECO:0000256" key="8">
    <source>
        <dbReference type="ARBA" id="ARBA00023011"/>
    </source>
</evidence>
<evidence type="ECO:0000256" key="6">
    <source>
        <dbReference type="ARBA" id="ARBA00022955"/>
    </source>
</evidence>
<comment type="similarity">
    <text evidence="2">Belongs to the ERG28 family.</text>
</comment>
<evidence type="ECO:0000256" key="4">
    <source>
        <dbReference type="ARBA" id="ARBA00022692"/>
    </source>
</evidence>
<keyword evidence="10 13" id="KW-0472">Membrane</keyword>
<dbReference type="EMBL" id="JAFIQS010000004">
    <property type="protein sequence ID" value="KAG5170233.1"/>
    <property type="molecule type" value="Genomic_DNA"/>
</dbReference>
<feature type="transmembrane region" description="Helical" evidence="13">
    <location>
        <begin position="103"/>
        <end position="124"/>
    </location>
</feature>
<keyword evidence="4 13" id="KW-0812">Transmembrane</keyword>
<dbReference type="Pfam" id="PF03694">
    <property type="entry name" value="Erg28"/>
    <property type="match status" value="1"/>
</dbReference>
<dbReference type="GO" id="GO:0005789">
    <property type="term" value="C:endoplasmic reticulum membrane"/>
    <property type="evidence" value="ECO:0007669"/>
    <property type="project" value="UniProtKB-SubCell"/>
</dbReference>
<evidence type="ECO:0000256" key="12">
    <source>
        <dbReference type="ARBA" id="ARBA00023221"/>
    </source>
</evidence>
<keyword evidence="9" id="KW-0443">Lipid metabolism</keyword>
<sequence length="159" mass="17744">MSSFLAPCRSKTRSIVISIISLSHVSKDLPSSAGWLAYWQLFVAGAAVFNSIQNLLTLKLTRKLYNNVPATSVTALQARTFAVWTLTSAVIRGYAAYNINNKIIYDIALLSYLIAFGHFFSELLIFRTAKLFPGVISPVIVSTTSLVWMFTQYDFYVRG</sequence>
<proteinExistence type="inferred from homology"/>
<evidence type="ECO:0000256" key="13">
    <source>
        <dbReference type="SAM" id="Phobius"/>
    </source>
</evidence>
<name>A0A8H7Y2Z1_PSICU</name>
<keyword evidence="11" id="KW-1207">Sterol metabolism</keyword>
<keyword evidence="5" id="KW-0256">Endoplasmic reticulum</keyword>
<evidence type="ECO:0000256" key="7">
    <source>
        <dbReference type="ARBA" id="ARBA00022989"/>
    </source>
</evidence>
<dbReference type="GO" id="GO:0016126">
    <property type="term" value="P:sterol biosynthetic process"/>
    <property type="evidence" value="ECO:0007669"/>
    <property type="project" value="UniProtKB-KW"/>
</dbReference>
<evidence type="ECO:0000313" key="14">
    <source>
        <dbReference type="EMBL" id="KAG5170233.1"/>
    </source>
</evidence>
<dbReference type="PANTHER" id="PTHR15451:SF19">
    <property type="entry name" value="ERGOSTEROL BIOSYNTHETIC PROTEIN 28 HOMOLOG"/>
    <property type="match status" value="1"/>
</dbReference>
<gene>
    <name evidence="14" type="ORF">JR316_004621</name>
</gene>
<evidence type="ECO:0000256" key="3">
    <source>
        <dbReference type="ARBA" id="ARBA00022516"/>
    </source>
</evidence>
<organism evidence="14">
    <name type="scientific">Psilocybe cubensis</name>
    <name type="common">Psychedelic mushroom</name>
    <name type="synonym">Stropharia cubensis</name>
    <dbReference type="NCBI Taxonomy" id="181762"/>
    <lineage>
        <taxon>Eukaryota</taxon>
        <taxon>Fungi</taxon>
        <taxon>Dikarya</taxon>
        <taxon>Basidiomycota</taxon>
        <taxon>Agaricomycotina</taxon>
        <taxon>Agaricomycetes</taxon>
        <taxon>Agaricomycetidae</taxon>
        <taxon>Agaricales</taxon>
        <taxon>Agaricineae</taxon>
        <taxon>Strophariaceae</taxon>
        <taxon>Psilocybe</taxon>
    </lineage>
</organism>
<comment type="caution">
    <text evidence="14">The sequence shown here is derived from an EMBL/GenBank/DDBJ whole genome shotgun (WGS) entry which is preliminary data.</text>
</comment>
<accession>A0A8H7Y2Z1</accession>
<dbReference type="PANTHER" id="PTHR15451">
    <property type="entry name" value="ERGOSTEROL BIOSYNTHETIC PROTEIN 28-RELATED"/>
    <property type="match status" value="1"/>
</dbReference>
<evidence type="ECO:0000256" key="10">
    <source>
        <dbReference type="ARBA" id="ARBA00023136"/>
    </source>
</evidence>
<keyword evidence="7 13" id="KW-1133">Transmembrane helix</keyword>
<evidence type="ECO:0000256" key="5">
    <source>
        <dbReference type="ARBA" id="ARBA00022824"/>
    </source>
</evidence>
<reference evidence="14" key="1">
    <citation type="submission" date="2021-02" db="EMBL/GenBank/DDBJ databases">
        <title>Psilocybe cubensis genome.</title>
        <authorList>
            <person name="Mckernan K.J."/>
            <person name="Crawford S."/>
            <person name="Trippe A."/>
            <person name="Kane L.T."/>
            <person name="Mclaughlin S."/>
        </authorList>
    </citation>
    <scope>NUCLEOTIDE SEQUENCE [LARGE SCALE GENOMIC DNA]</scope>
    <source>
        <strain evidence="14">MGC-MH-2018</strain>
    </source>
</reference>
<keyword evidence="3" id="KW-0444">Lipid biosynthesis</keyword>